<sequence>MFVCNLQRRLNGYSEVCGQGDDNGHVSEPFLKETSDQHAKQIMNKISLGRTTQFIVLHLGLIMVYTFVLGVVVHSSRRMKEPSFGYSPAESAIHYTTIAFDQGGQPRSAILTGDPTPENDKAWDELLEYGSFAVSNDDLRKLNMTSVPIQDGAGQSLAQLGVFHDLHCMKRIRQWAHRDYYFPNMSEAEHKAQTSHADHCFEYLVDLLKCRGSVSVTGFRWREDVDRPMLIPNGDTIEECRNFGDIYEWAEQNFVDAFTPGLLIHPTLGPFVQE</sequence>
<comment type="similarity">
    <text evidence="1">Belongs to the ustYa family.</text>
</comment>
<evidence type="ECO:0000256" key="1">
    <source>
        <dbReference type="ARBA" id="ARBA00035112"/>
    </source>
</evidence>
<reference evidence="3" key="1">
    <citation type="journal article" date="2020" name="Stud. Mycol.">
        <title>101 Dothideomycetes genomes: a test case for predicting lifestyles and emergence of pathogens.</title>
        <authorList>
            <person name="Haridas S."/>
            <person name="Albert R."/>
            <person name="Binder M."/>
            <person name="Bloem J."/>
            <person name="Labutti K."/>
            <person name="Salamov A."/>
            <person name="Andreopoulos B."/>
            <person name="Baker S."/>
            <person name="Barry K."/>
            <person name="Bills G."/>
            <person name="Bluhm B."/>
            <person name="Cannon C."/>
            <person name="Castanera R."/>
            <person name="Culley D."/>
            <person name="Daum C."/>
            <person name="Ezra D."/>
            <person name="Gonzalez J."/>
            <person name="Henrissat B."/>
            <person name="Kuo A."/>
            <person name="Liang C."/>
            <person name="Lipzen A."/>
            <person name="Lutzoni F."/>
            <person name="Magnuson J."/>
            <person name="Mondo S."/>
            <person name="Nolan M."/>
            <person name="Ohm R."/>
            <person name="Pangilinan J."/>
            <person name="Park H.-J."/>
            <person name="Ramirez L."/>
            <person name="Alfaro M."/>
            <person name="Sun H."/>
            <person name="Tritt A."/>
            <person name="Yoshinaga Y."/>
            <person name="Zwiers L.-H."/>
            <person name="Turgeon B."/>
            <person name="Goodwin S."/>
            <person name="Spatafora J."/>
            <person name="Crous P."/>
            <person name="Grigoriev I."/>
        </authorList>
    </citation>
    <scope>NUCLEOTIDE SEQUENCE</scope>
    <source>
        <strain evidence="3">Tuck. ex Michener</strain>
    </source>
</reference>
<evidence type="ECO:0000313" key="4">
    <source>
        <dbReference type="Proteomes" id="UP000800092"/>
    </source>
</evidence>
<feature type="transmembrane region" description="Helical" evidence="2">
    <location>
        <begin position="54"/>
        <end position="73"/>
    </location>
</feature>
<accession>A0A6A6HFP2</accession>
<name>A0A6A6HFP2_VIRVR</name>
<dbReference type="Proteomes" id="UP000800092">
    <property type="component" value="Unassembled WGS sequence"/>
</dbReference>
<dbReference type="PANTHER" id="PTHR33365:SF7">
    <property type="entry name" value="TAT PATHWAY SIGNAL SEQUENCE"/>
    <property type="match status" value="1"/>
</dbReference>
<evidence type="ECO:0000313" key="3">
    <source>
        <dbReference type="EMBL" id="KAF2236280.1"/>
    </source>
</evidence>
<keyword evidence="2" id="KW-1133">Transmembrane helix</keyword>
<organism evidence="3 4">
    <name type="scientific">Viridothelium virens</name>
    <name type="common">Speckled blister lichen</name>
    <name type="synonym">Trypethelium virens</name>
    <dbReference type="NCBI Taxonomy" id="1048519"/>
    <lineage>
        <taxon>Eukaryota</taxon>
        <taxon>Fungi</taxon>
        <taxon>Dikarya</taxon>
        <taxon>Ascomycota</taxon>
        <taxon>Pezizomycotina</taxon>
        <taxon>Dothideomycetes</taxon>
        <taxon>Dothideomycetes incertae sedis</taxon>
        <taxon>Trypetheliales</taxon>
        <taxon>Trypetheliaceae</taxon>
        <taxon>Viridothelium</taxon>
    </lineage>
</organism>
<gene>
    <name evidence="3" type="ORF">EV356DRAFT_531209</name>
</gene>
<dbReference type="AlphaFoldDB" id="A0A6A6HFP2"/>
<protein>
    <recommendedName>
        <fullName evidence="5">Tat pathway signal sequence</fullName>
    </recommendedName>
</protein>
<keyword evidence="4" id="KW-1185">Reference proteome</keyword>
<evidence type="ECO:0000256" key="2">
    <source>
        <dbReference type="SAM" id="Phobius"/>
    </source>
</evidence>
<dbReference type="OrthoDB" id="3687641at2759"/>
<dbReference type="EMBL" id="ML991786">
    <property type="protein sequence ID" value="KAF2236280.1"/>
    <property type="molecule type" value="Genomic_DNA"/>
</dbReference>
<keyword evidence="2" id="KW-0812">Transmembrane</keyword>
<dbReference type="InterPro" id="IPR021765">
    <property type="entry name" value="UstYa-like"/>
</dbReference>
<evidence type="ECO:0008006" key="5">
    <source>
        <dbReference type="Google" id="ProtNLM"/>
    </source>
</evidence>
<proteinExistence type="inferred from homology"/>
<dbReference type="GO" id="GO:0043386">
    <property type="term" value="P:mycotoxin biosynthetic process"/>
    <property type="evidence" value="ECO:0007669"/>
    <property type="project" value="InterPro"/>
</dbReference>
<dbReference type="Pfam" id="PF11807">
    <property type="entry name" value="UstYa"/>
    <property type="match status" value="1"/>
</dbReference>
<dbReference type="PANTHER" id="PTHR33365">
    <property type="entry name" value="YALI0B05434P"/>
    <property type="match status" value="1"/>
</dbReference>
<keyword evidence="2" id="KW-0472">Membrane</keyword>